<evidence type="ECO:0000256" key="1">
    <source>
        <dbReference type="ARBA" id="ARBA00007913"/>
    </source>
</evidence>
<evidence type="ECO:0000256" key="4">
    <source>
        <dbReference type="ARBA" id="ARBA00022806"/>
    </source>
</evidence>
<dbReference type="Pfam" id="PF13087">
    <property type="entry name" value="AAA_12"/>
    <property type="match status" value="1"/>
</dbReference>
<evidence type="ECO:0000256" key="5">
    <source>
        <dbReference type="ARBA" id="ARBA00022840"/>
    </source>
</evidence>
<evidence type="ECO:0000256" key="2">
    <source>
        <dbReference type="ARBA" id="ARBA00022741"/>
    </source>
</evidence>
<dbReference type="PANTHER" id="PTHR43788:SF8">
    <property type="entry name" value="DNA-BINDING PROTEIN SMUBP-2"/>
    <property type="match status" value="1"/>
</dbReference>
<evidence type="ECO:0000256" key="6">
    <source>
        <dbReference type="SAM" id="Coils"/>
    </source>
</evidence>
<keyword evidence="5" id="KW-0067">ATP-binding</keyword>
<dbReference type="Pfam" id="PF13086">
    <property type="entry name" value="AAA_11"/>
    <property type="match status" value="2"/>
</dbReference>
<dbReference type="PANTHER" id="PTHR43788">
    <property type="entry name" value="DNA2/NAM7 HELICASE FAMILY MEMBER"/>
    <property type="match status" value="1"/>
</dbReference>
<protein>
    <submittedName>
        <fullName evidence="9">AAA domain-containing protein</fullName>
    </submittedName>
</protein>
<dbReference type="Gene3D" id="3.40.50.300">
    <property type="entry name" value="P-loop containing nucleotide triphosphate hydrolases"/>
    <property type="match status" value="3"/>
</dbReference>
<sequence length="1271" mass="144896">MNRSTFEEMVKCELTLTTSARKGIEKITTDEHAFFAMQKSFSVHIEKRPENQHGSQSFSFFFDPESNEKLSELVDGRVPVLECVVKNDGFLATGFHVRGKREPVATNRRLKATIKFKLGKSSGLALPIDFATHLRELPIAEERSEYVKKRIGGWEGYLRIMEKNADVEDLHTTVQTVTLSEDFRLATVQLKTLPGKAWKSLPGFSAKFDGLGLELGNVVNTDRKTGKVEIELKNNAIQQARKTGFRGKQFESIVFSNFAELSQVRRLRRGFKDLQDGLAANANLEKILFEERPVVKITNRHKPMEFETNLNEYQREAVSGAMNASDLYVIQGPPGTGKTTVISEICNQAVKSGMRTLVASQANLAVDNALGRLLHHQDIRILRYGRTESIEEEGRKFIEENVAEHWRTQTLQSMESELQKHNELETTLRSKELSLKENIQELTSRKEQLSDQKKLWDENSKENNQLTEELKELERQKQVVLLEIEKNNSNQRKLEERQIEATEEMDSLRGMMKSQPNVDQRLLELENEKKKIEERIDLLKKSHSISEMETQLSDIQLSLRKTNDELAAIEKLLVKLAAVGKLNDLNNLLDEVGFVPDSSLDSKMTELIRQIDRVQEVGGEDSFTAWSDTNARVDKAIKMVTEVLQDHQFHNRIRIPKGFRNRHSLQSIQETVSRVGRYLMQPTVQKLLSTKSFSVESYDALENLTKAVDLLHDRKNFISSFLIEAQSTAALFEDIKQSVMAVFNDKLKQAGSKKTHLRNQLDQLTNQLTEVQQISEESAAPEKIAELLSESEKSYQSNLAASEELHRSQTVIQTAEQNLEIIQKEMATLQKDLVLYTETQTSLLDKSQTLDDSIQLKKDRKEALAEKLIEDPNVLLQEVIQKQTNVSDQLQDVQKQLSNVPVIQSIQKMWHSMLTEASAYDLDEIRKLYVKHANVIGTTCVASARKEFVEDYPEFDLVIIDEVSKATPPELLLPMLKGKKIILVGDHHQLPPLVGQETMEEFLEEMPDDEQKKDMERLLKESLFERLFRTLPKQNKTMLGIQYRMHEKIMKSITPFYNENGYALQCGLPDSDQARSHHLETSLIKSQDHLLWIDQSNAPNNYEAKPKGGTSRYNESELTAIRSLLGELDEATAAAIESGTFPSGTKKEVGVISFYGEQVKRINQIIQEDGSSKHLTFRTGSVDKFQGMEMDIIIVSFVRNHGDSNGDIGFARDYRRLNVALSRAKELLIIVGSSEMFVNNPKSKQTRDMYRKLYREIESQGGIRSLAETTY</sequence>
<evidence type="ECO:0000313" key="9">
    <source>
        <dbReference type="EMBL" id="MDW0111283.1"/>
    </source>
</evidence>
<feature type="domain" description="DNA2/NAM7 helicase-like C-terminal" evidence="8">
    <location>
        <begin position="1019"/>
        <end position="1234"/>
    </location>
</feature>
<dbReference type="InterPro" id="IPR047187">
    <property type="entry name" value="SF1_C_Upf1"/>
</dbReference>
<evidence type="ECO:0000259" key="8">
    <source>
        <dbReference type="Pfam" id="PF13087"/>
    </source>
</evidence>
<dbReference type="InterPro" id="IPR027417">
    <property type="entry name" value="P-loop_NTPase"/>
</dbReference>
<dbReference type="CDD" id="cd18808">
    <property type="entry name" value="SF1_C_Upf1"/>
    <property type="match status" value="1"/>
</dbReference>
<keyword evidence="2" id="KW-0547">Nucleotide-binding</keyword>
<dbReference type="InterPro" id="IPR041679">
    <property type="entry name" value="DNA2/NAM7-like_C"/>
</dbReference>
<keyword evidence="4" id="KW-0347">Helicase</keyword>
<gene>
    <name evidence="9" type="ORF">QT716_14760</name>
</gene>
<keyword evidence="3" id="KW-0378">Hydrolase</keyword>
<feature type="domain" description="DNA2/NAM7 helicase helicase" evidence="7">
    <location>
        <begin position="309"/>
        <end position="478"/>
    </location>
</feature>
<dbReference type="CDD" id="cd17934">
    <property type="entry name" value="DEXXQc_Upf1-like"/>
    <property type="match status" value="1"/>
</dbReference>
<keyword evidence="6" id="KW-0175">Coiled coil</keyword>
<dbReference type="InterPro" id="IPR041677">
    <property type="entry name" value="DNA2/NAM7_AAA_11"/>
</dbReference>
<feature type="domain" description="DNA2/NAM7 helicase helicase" evidence="7">
    <location>
        <begin position="732"/>
        <end position="994"/>
    </location>
</feature>
<keyword evidence="10" id="KW-1185">Reference proteome</keyword>
<comment type="caution">
    <text evidence="9">The sequence shown here is derived from an EMBL/GenBank/DDBJ whole genome shotgun (WGS) entry which is preliminary data.</text>
</comment>
<evidence type="ECO:0000256" key="3">
    <source>
        <dbReference type="ARBA" id="ARBA00022801"/>
    </source>
</evidence>
<name>A0ABU4G2T3_9BACL</name>
<dbReference type="EMBL" id="JAUBDH010000012">
    <property type="protein sequence ID" value="MDW0111283.1"/>
    <property type="molecule type" value="Genomic_DNA"/>
</dbReference>
<feature type="coiled-coil region" evidence="6">
    <location>
        <begin position="411"/>
        <end position="565"/>
    </location>
</feature>
<dbReference type="Proteomes" id="UP001280629">
    <property type="component" value="Unassembled WGS sequence"/>
</dbReference>
<feature type="coiled-coil region" evidence="6">
    <location>
        <begin position="747"/>
        <end position="777"/>
    </location>
</feature>
<evidence type="ECO:0000259" key="7">
    <source>
        <dbReference type="Pfam" id="PF13086"/>
    </source>
</evidence>
<organism evidence="9 10">
    <name type="scientific">Sporosarcina aquimarina</name>
    <dbReference type="NCBI Taxonomy" id="114975"/>
    <lineage>
        <taxon>Bacteria</taxon>
        <taxon>Bacillati</taxon>
        <taxon>Bacillota</taxon>
        <taxon>Bacilli</taxon>
        <taxon>Bacillales</taxon>
        <taxon>Caryophanaceae</taxon>
        <taxon>Sporosarcina</taxon>
    </lineage>
</organism>
<accession>A0ABU4G2T3</accession>
<feature type="coiled-coil region" evidence="6">
    <location>
        <begin position="805"/>
        <end position="839"/>
    </location>
</feature>
<evidence type="ECO:0000313" key="10">
    <source>
        <dbReference type="Proteomes" id="UP001280629"/>
    </source>
</evidence>
<comment type="similarity">
    <text evidence="1">Belongs to the DNA2/NAM7 helicase family.</text>
</comment>
<proteinExistence type="inferred from homology"/>
<reference evidence="9 10" key="1">
    <citation type="submission" date="2023-06" db="EMBL/GenBank/DDBJ databases">
        <title>Sporosarcina sp. nov., isolated from Korean traditional fermented seafood 'Jeotgal'.</title>
        <authorList>
            <person name="Yang A.-I."/>
            <person name="Shin N.-R."/>
        </authorList>
    </citation>
    <scope>NUCLEOTIDE SEQUENCE [LARGE SCALE GENOMIC DNA]</scope>
    <source>
        <strain evidence="9 10">KCTC3840</strain>
    </source>
</reference>
<dbReference type="SUPFAM" id="SSF52540">
    <property type="entry name" value="P-loop containing nucleoside triphosphate hydrolases"/>
    <property type="match status" value="1"/>
</dbReference>
<dbReference type="InterPro" id="IPR050534">
    <property type="entry name" value="Coronavir_polyprotein_1ab"/>
</dbReference>